<name>A0A4R0J0R8_9ACTN</name>
<proteinExistence type="predicted"/>
<dbReference type="EMBL" id="SJKD01000013">
    <property type="protein sequence ID" value="TCC39991.1"/>
    <property type="molecule type" value="Genomic_DNA"/>
</dbReference>
<reference evidence="2 3" key="1">
    <citation type="submission" date="2019-02" db="EMBL/GenBank/DDBJ databases">
        <title>Kribbella capetownensis sp. nov. and Kribbella speibonae sp. nov., isolated from soil.</title>
        <authorList>
            <person name="Curtis S.M."/>
            <person name="Norton I."/>
            <person name="Everest G.J."/>
            <person name="Meyers P.R."/>
        </authorList>
    </citation>
    <scope>NUCLEOTIDE SEQUENCE [LARGE SCALE GENOMIC DNA]</scope>
    <source>
        <strain evidence="2 3">YM53</strain>
    </source>
</reference>
<dbReference type="Proteomes" id="UP000293342">
    <property type="component" value="Unassembled WGS sequence"/>
</dbReference>
<dbReference type="RefSeq" id="WP_131518691.1">
    <property type="nucleotide sequence ID" value="NZ_SJKD01000013.1"/>
</dbReference>
<organism evidence="2 3">
    <name type="scientific">Kribbella capetownensis</name>
    <dbReference type="NCBI Taxonomy" id="1572659"/>
    <lineage>
        <taxon>Bacteria</taxon>
        <taxon>Bacillati</taxon>
        <taxon>Actinomycetota</taxon>
        <taxon>Actinomycetes</taxon>
        <taxon>Propionibacteriales</taxon>
        <taxon>Kribbellaceae</taxon>
        <taxon>Kribbella</taxon>
    </lineage>
</organism>
<dbReference type="AlphaFoldDB" id="A0A4R0J0R8"/>
<dbReference type="Gene3D" id="3.40.430.10">
    <property type="entry name" value="Dihydrofolate Reductase, subunit A"/>
    <property type="match status" value="1"/>
</dbReference>
<gene>
    <name evidence="2" type="ORF">E0H75_38615</name>
</gene>
<dbReference type="InterPro" id="IPR024072">
    <property type="entry name" value="DHFR-like_dom_sf"/>
</dbReference>
<sequence>MARVRVHNFTITLDGIAAGPRQRLDAPFGDGMDKVHDWMEVAQADQAAGKSGLGADRIDGYAEGVGATIMGRNMFSPQHGAWEDESWTGWWGDNPPYHHDTFVLTHHLRPSIPMEGGTTFHFTDEPIEAVLERALKAAGGGDVVIAGGAHTVQQYLRAGLIDELNLVVAPILAGAGERLFDGVDDALGAFQVTEMVSDPSATFVRLERQ</sequence>
<dbReference type="GO" id="GO:0008703">
    <property type="term" value="F:5-amino-6-(5-phosphoribosylamino)uracil reductase activity"/>
    <property type="evidence" value="ECO:0007669"/>
    <property type="project" value="InterPro"/>
</dbReference>
<protein>
    <submittedName>
        <fullName evidence="2">Dihydrofolate reductase</fullName>
    </submittedName>
</protein>
<comment type="caution">
    <text evidence="2">The sequence shown here is derived from an EMBL/GenBank/DDBJ whole genome shotgun (WGS) entry which is preliminary data.</text>
</comment>
<evidence type="ECO:0000313" key="3">
    <source>
        <dbReference type="Proteomes" id="UP000293342"/>
    </source>
</evidence>
<dbReference type="Pfam" id="PF01872">
    <property type="entry name" value="RibD_C"/>
    <property type="match status" value="1"/>
</dbReference>
<dbReference type="SUPFAM" id="SSF53597">
    <property type="entry name" value="Dihydrofolate reductase-like"/>
    <property type="match status" value="1"/>
</dbReference>
<evidence type="ECO:0000259" key="1">
    <source>
        <dbReference type="Pfam" id="PF01872"/>
    </source>
</evidence>
<feature type="domain" description="Bacterial bifunctional deaminase-reductase C-terminal" evidence="1">
    <location>
        <begin position="8"/>
        <end position="184"/>
    </location>
</feature>
<dbReference type="GO" id="GO:0009231">
    <property type="term" value="P:riboflavin biosynthetic process"/>
    <property type="evidence" value="ECO:0007669"/>
    <property type="project" value="InterPro"/>
</dbReference>
<dbReference type="InterPro" id="IPR050765">
    <property type="entry name" value="Riboflavin_Biosynth_HTPR"/>
</dbReference>
<dbReference type="PANTHER" id="PTHR38011">
    <property type="entry name" value="DIHYDROFOLATE REDUCTASE FAMILY PROTEIN (AFU_ORTHOLOGUE AFUA_8G06820)"/>
    <property type="match status" value="1"/>
</dbReference>
<evidence type="ECO:0000313" key="2">
    <source>
        <dbReference type="EMBL" id="TCC39991.1"/>
    </source>
</evidence>
<dbReference type="PANTHER" id="PTHR38011:SF12">
    <property type="entry name" value="BIFUNCTIONAL DEAMINASE-REDUCTASE DOMAIN PROTEIN"/>
    <property type="match status" value="1"/>
</dbReference>
<accession>A0A4R0J0R8</accession>
<keyword evidence="3" id="KW-1185">Reference proteome</keyword>
<dbReference type="InterPro" id="IPR002734">
    <property type="entry name" value="RibDG_C"/>
</dbReference>
<dbReference type="OrthoDB" id="2313602at2"/>